<dbReference type="InterPro" id="IPR023093">
    <property type="entry name" value="ScpA-like_C"/>
</dbReference>
<proteinExistence type="predicted"/>
<dbReference type="RefSeq" id="WP_012673673.1">
    <property type="nucleotide sequence ID" value="NC_012438.1"/>
</dbReference>
<dbReference type="KEGG" id="saf:SULAZ_1149"/>
<dbReference type="HOGENOM" id="CLU_070251_1_1_0"/>
<sequence>METKNPLDVILKLVLKGEIDPWNIDITVLADKFLQEIKNMYIPDLAAASKVLVVAALLLKMKAETLDQQEESQNTSRKRLFGIKRFYTIEEIAHILKEYVSPPIETKPKKERKPYERKSSVRKQNTFDYKLAKAVLEDAIKYLEEELKQVEEVIKFSQLNYPNKPQAFVALLFLNHDNKINLYQEEPYEEIYIEPVQVYNYIHD</sequence>
<dbReference type="Proteomes" id="UP000001369">
    <property type="component" value="Chromosome"/>
</dbReference>
<dbReference type="eggNOG" id="COG1354">
    <property type="taxonomic scope" value="Bacteria"/>
</dbReference>
<reference evidence="3 4" key="1">
    <citation type="journal article" date="2009" name="J. Bacteriol.">
        <title>Complete and draft genome sequences of six members of the Aquificales.</title>
        <authorList>
            <person name="Reysenbach A.L."/>
            <person name="Hamamura N."/>
            <person name="Podar M."/>
            <person name="Griffiths E."/>
            <person name="Ferreira S."/>
            <person name="Hochstein R."/>
            <person name="Heidelberg J."/>
            <person name="Johnson J."/>
            <person name="Mead D."/>
            <person name="Pohorille A."/>
            <person name="Sarmiento M."/>
            <person name="Schweighofer K."/>
            <person name="Seshadri R."/>
            <person name="Voytek M.A."/>
        </authorList>
    </citation>
    <scope>NUCLEOTIDE SEQUENCE [LARGE SCALE GENOMIC DNA]</scope>
    <source>
        <strain evidence="4">Az-Fu1 / DSM 15241 / OCM 825</strain>
    </source>
</reference>
<feature type="coiled-coil region" evidence="2">
    <location>
        <begin position="133"/>
        <end position="160"/>
    </location>
</feature>
<dbReference type="Gene3D" id="6.10.250.2410">
    <property type="match status" value="1"/>
</dbReference>
<keyword evidence="2" id="KW-0175">Coiled coil</keyword>
<dbReference type="Gene3D" id="1.10.10.580">
    <property type="entry name" value="Structural maintenance of chromosome 1. Chain E"/>
    <property type="match status" value="1"/>
</dbReference>
<dbReference type="Pfam" id="PF02616">
    <property type="entry name" value="SMC_ScpA"/>
    <property type="match status" value="1"/>
</dbReference>
<dbReference type="PANTHER" id="PTHR33969:SF2">
    <property type="entry name" value="SEGREGATION AND CONDENSATION PROTEIN A"/>
    <property type="match status" value="1"/>
</dbReference>
<dbReference type="EMBL" id="CP001229">
    <property type="protein sequence ID" value="ACN98348.1"/>
    <property type="molecule type" value="Genomic_DNA"/>
</dbReference>
<evidence type="ECO:0000313" key="3">
    <source>
        <dbReference type="EMBL" id="ACN98348.1"/>
    </source>
</evidence>
<evidence type="ECO:0000313" key="4">
    <source>
        <dbReference type="Proteomes" id="UP000001369"/>
    </source>
</evidence>
<dbReference type="OrthoDB" id="13189at2"/>
<dbReference type="PANTHER" id="PTHR33969">
    <property type="entry name" value="SEGREGATION AND CONDENSATION PROTEIN A"/>
    <property type="match status" value="1"/>
</dbReference>
<accession>C1DVI3</accession>
<dbReference type="InterPro" id="IPR003768">
    <property type="entry name" value="ScpA"/>
</dbReference>
<keyword evidence="4" id="KW-1185">Reference proteome</keyword>
<gene>
    <name evidence="3" type="ordered locus">SULAZ_1149</name>
</gene>
<evidence type="ECO:0000256" key="2">
    <source>
        <dbReference type="SAM" id="Coils"/>
    </source>
</evidence>
<organism evidence="3 4">
    <name type="scientific">Sulfurihydrogenibium azorense (strain DSM 15241 / OCM 825 / Az-Fu1)</name>
    <dbReference type="NCBI Taxonomy" id="204536"/>
    <lineage>
        <taxon>Bacteria</taxon>
        <taxon>Pseudomonadati</taxon>
        <taxon>Aquificota</taxon>
        <taxon>Aquificia</taxon>
        <taxon>Aquificales</taxon>
        <taxon>Hydrogenothermaceae</taxon>
        <taxon>Sulfurihydrogenibium</taxon>
    </lineage>
</organism>
<dbReference type="AlphaFoldDB" id="C1DVI3"/>
<dbReference type="STRING" id="204536.SULAZ_1149"/>
<name>C1DVI3_SULAA</name>
<evidence type="ECO:0000256" key="1">
    <source>
        <dbReference type="ARBA" id="ARBA00044777"/>
    </source>
</evidence>
<protein>
    <recommendedName>
        <fullName evidence="1">Segregation and condensation protein A</fullName>
    </recommendedName>
</protein>